<keyword evidence="2" id="KW-1185">Reference proteome</keyword>
<evidence type="ECO:0000313" key="2">
    <source>
        <dbReference type="Proteomes" id="UP001164929"/>
    </source>
</evidence>
<proteinExistence type="predicted"/>
<protein>
    <submittedName>
        <fullName evidence="1">Uncharacterized protein</fullName>
    </submittedName>
</protein>
<comment type="caution">
    <text evidence="1">The sequence shown here is derived from an EMBL/GenBank/DDBJ whole genome shotgun (WGS) entry which is preliminary data.</text>
</comment>
<sequence length="33" mass="4006">MRQITFSAFFHLLAHQIFLRERNFSFEFSSPEA</sequence>
<name>A0AAD6VYZ6_9ROSI</name>
<dbReference type="AlphaFoldDB" id="A0AAD6VYZ6"/>
<dbReference type="Proteomes" id="UP001164929">
    <property type="component" value="Chromosome 6"/>
</dbReference>
<reference evidence="1" key="1">
    <citation type="journal article" date="2023" name="Mol. Ecol. Resour.">
        <title>Chromosome-level genome assembly of a triploid poplar Populus alba 'Berolinensis'.</title>
        <authorList>
            <person name="Chen S."/>
            <person name="Yu Y."/>
            <person name="Wang X."/>
            <person name="Wang S."/>
            <person name="Zhang T."/>
            <person name="Zhou Y."/>
            <person name="He R."/>
            <person name="Meng N."/>
            <person name="Wang Y."/>
            <person name="Liu W."/>
            <person name="Liu Z."/>
            <person name="Liu J."/>
            <person name="Guo Q."/>
            <person name="Huang H."/>
            <person name="Sederoff R.R."/>
            <person name="Wang G."/>
            <person name="Qu G."/>
            <person name="Chen S."/>
        </authorList>
    </citation>
    <scope>NUCLEOTIDE SEQUENCE</scope>
    <source>
        <strain evidence="1">SC-2020</strain>
    </source>
</reference>
<dbReference type="EMBL" id="JAQIZT010000006">
    <property type="protein sequence ID" value="KAJ6992852.1"/>
    <property type="molecule type" value="Genomic_DNA"/>
</dbReference>
<accession>A0AAD6VYZ6</accession>
<evidence type="ECO:0000313" key="1">
    <source>
        <dbReference type="EMBL" id="KAJ6992852.1"/>
    </source>
</evidence>
<organism evidence="1 2">
    <name type="scientific">Populus alba x Populus x berolinensis</name>
    <dbReference type="NCBI Taxonomy" id="444605"/>
    <lineage>
        <taxon>Eukaryota</taxon>
        <taxon>Viridiplantae</taxon>
        <taxon>Streptophyta</taxon>
        <taxon>Embryophyta</taxon>
        <taxon>Tracheophyta</taxon>
        <taxon>Spermatophyta</taxon>
        <taxon>Magnoliopsida</taxon>
        <taxon>eudicotyledons</taxon>
        <taxon>Gunneridae</taxon>
        <taxon>Pentapetalae</taxon>
        <taxon>rosids</taxon>
        <taxon>fabids</taxon>
        <taxon>Malpighiales</taxon>
        <taxon>Salicaceae</taxon>
        <taxon>Saliceae</taxon>
        <taxon>Populus</taxon>
    </lineage>
</organism>
<gene>
    <name evidence="1" type="ORF">NC653_016071</name>
</gene>